<feature type="domain" description="Cytochrome b561" evidence="8">
    <location>
        <begin position="1"/>
        <end position="211"/>
    </location>
</feature>
<gene>
    <name evidence="9" type="ORF">FME351_LOCUS3983</name>
</gene>
<name>A0A817VSC7_9BILA</name>
<keyword evidence="4" id="KW-0249">Electron transport</keyword>
<reference evidence="9" key="1">
    <citation type="submission" date="2021-02" db="EMBL/GenBank/DDBJ databases">
        <authorList>
            <person name="Nowell W R."/>
        </authorList>
    </citation>
    <scope>NUCLEOTIDE SEQUENCE</scope>
</reference>
<accession>A0A817VSC7</accession>
<dbReference type="EMBL" id="CAJNYU010000278">
    <property type="protein sequence ID" value="CAF3345370.1"/>
    <property type="molecule type" value="Genomic_DNA"/>
</dbReference>
<evidence type="ECO:0000313" key="10">
    <source>
        <dbReference type="Proteomes" id="UP000663869"/>
    </source>
</evidence>
<dbReference type="PANTHER" id="PTHR23130">
    <property type="entry name" value="CYTOCHROME B561 AND DOMON DOMAIN-CONTAINING PROTEIN"/>
    <property type="match status" value="1"/>
</dbReference>
<evidence type="ECO:0000256" key="6">
    <source>
        <dbReference type="ARBA" id="ARBA00023136"/>
    </source>
</evidence>
<evidence type="ECO:0000256" key="2">
    <source>
        <dbReference type="ARBA" id="ARBA00022448"/>
    </source>
</evidence>
<evidence type="ECO:0000259" key="8">
    <source>
        <dbReference type="PROSITE" id="PS50939"/>
    </source>
</evidence>
<dbReference type="InterPro" id="IPR006593">
    <property type="entry name" value="Cyt_b561/ferric_Rdtase_TM"/>
</dbReference>
<evidence type="ECO:0000256" key="7">
    <source>
        <dbReference type="SAM" id="Phobius"/>
    </source>
</evidence>
<dbReference type="SMART" id="SM00665">
    <property type="entry name" value="B561"/>
    <property type="match status" value="1"/>
</dbReference>
<proteinExistence type="predicted"/>
<dbReference type="PROSITE" id="PS50939">
    <property type="entry name" value="CYTOCHROME_B561"/>
    <property type="match status" value="1"/>
</dbReference>
<keyword evidence="6 7" id="KW-0472">Membrane</keyword>
<dbReference type="Gene3D" id="1.20.120.1770">
    <property type="match status" value="1"/>
</dbReference>
<keyword evidence="3 7" id="KW-0812">Transmembrane</keyword>
<evidence type="ECO:0000313" key="9">
    <source>
        <dbReference type="EMBL" id="CAF3345370.1"/>
    </source>
</evidence>
<dbReference type="GO" id="GO:0016020">
    <property type="term" value="C:membrane"/>
    <property type="evidence" value="ECO:0007669"/>
    <property type="project" value="UniProtKB-SubCell"/>
</dbReference>
<evidence type="ECO:0000256" key="4">
    <source>
        <dbReference type="ARBA" id="ARBA00022982"/>
    </source>
</evidence>
<feature type="transmembrane region" description="Helical" evidence="7">
    <location>
        <begin position="42"/>
        <end position="61"/>
    </location>
</feature>
<keyword evidence="2" id="KW-0813">Transport</keyword>
<comment type="subcellular location">
    <subcellularLocation>
        <location evidence="1">Membrane</location>
    </subcellularLocation>
</comment>
<dbReference type="Pfam" id="PF03188">
    <property type="entry name" value="Cytochrom_B561"/>
    <property type="match status" value="1"/>
</dbReference>
<protein>
    <recommendedName>
        <fullName evidence="8">Cytochrome b561 domain-containing protein</fullName>
    </recommendedName>
</protein>
<feature type="transmembrane region" description="Helical" evidence="7">
    <location>
        <begin position="159"/>
        <end position="177"/>
    </location>
</feature>
<feature type="transmembrane region" description="Helical" evidence="7">
    <location>
        <begin position="184"/>
        <end position="209"/>
    </location>
</feature>
<comment type="caution">
    <text evidence="9">The sequence shown here is derived from an EMBL/GenBank/DDBJ whole genome shotgun (WGS) entry which is preliminary data.</text>
</comment>
<feature type="transmembrane region" description="Helical" evidence="7">
    <location>
        <begin position="251"/>
        <end position="275"/>
    </location>
</feature>
<organism evidence="9 10">
    <name type="scientific">Rotaria socialis</name>
    <dbReference type="NCBI Taxonomy" id="392032"/>
    <lineage>
        <taxon>Eukaryota</taxon>
        <taxon>Metazoa</taxon>
        <taxon>Spiralia</taxon>
        <taxon>Gnathifera</taxon>
        <taxon>Rotifera</taxon>
        <taxon>Eurotatoria</taxon>
        <taxon>Bdelloidea</taxon>
        <taxon>Philodinida</taxon>
        <taxon>Philodinidae</taxon>
        <taxon>Rotaria</taxon>
    </lineage>
</organism>
<dbReference type="AlphaFoldDB" id="A0A817VSC7"/>
<sequence length="276" mass="31332">MAMSLASKKVSLTVKAQKMSTATVNGRSREEKHILKNAHGTVMVIGWMIFASTGILFARYGRSLHIGNKQKFLGESIWFQGHRFILFLATLATLLGFLLILAEVNGEWIKLREGLTFVHSVLGGIIVCCALLQVSMALFRCHPDSPFRFVYNWCHRATGFLAFLLSVPTIFIIIVKWKANRAGLIVIMSLWSAWVLIIVVLLEIVRLYFSRMSPIAYSKETREYELTNSNLPPTLMLQQTEETHNRLPNNIILMLFFVHMIVAIALSIPLIVLIWN</sequence>
<dbReference type="CDD" id="cd08760">
    <property type="entry name" value="Cyt_b561_FRRS1_like"/>
    <property type="match status" value="1"/>
</dbReference>
<dbReference type="PANTHER" id="PTHR23130:SF171">
    <property type="entry name" value="OS01G0895300 PROTEIN"/>
    <property type="match status" value="1"/>
</dbReference>
<evidence type="ECO:0000256" key="1">
    <source>
        <dbReference type="ARBA" id="ARBA00004370"/>
    </source>
</evidence>
<feature type="transmembrane region" description="Helical" evidence="7">
    <location>
        <begin position="81"/>
        <end position="102"/>
    </location>
</feature>
<evidence type="ECO:0000256" key="5">
    <source>
        <dbReference type="ARBA" id="ARBA00022989"/>
    </source>
</evidence>
<feature type="transmembrane region" description="Helical" evidence="7">
    <location>
        <begin position="114"/>
        <end position="139"/>
    </location>
</feature>
<dbReference type="Proteomes" id="UP000663869">
    <property type="component" value="Unassembled WGS sequence"/>
</dbReference>
<keyword evidence="5 7" id="KW-1133">Transmembrane helix</keyword>
<evidence type="ECO:0000256" key="3">
    <source>
        <dbReference type="ARBA" id="ARBA00022692"/>
    </source>
</evidence>